<dbReference type="Proteomes" id="UP000198939">
    <property type="component" value="Unassembled WGS sequence"/>
</dbReference>
<protein>
    <recommendedName>
        <fullName evidence="2">eCIS core domain-containing protein</fullName>
    </recommendedName>
</protein>
<dbReference type="AlphaFoldDB" id="A0A1H8TMJ6"/>
<dbReference type="InterPro" id="IPR025295">
    <property type="entry name" value="eCIS_core_dom"/>
</dbReference>
<organism evidence="3 5">
    <name type="scientific">Rhizobium tibeticum</name>
    <dbReference type="NCBI Taxonomy" id="501024"/>
    <lineage>
        <taxon>Bacteria</taxon>
        <taxon>Pseudomonadati</taxon>
        <taxon>Pseudomonadota</taxon>
        <taxon>Alphaproteobacteria</taxon>
        <taxon>Hyphomicrobiales</taxon>
        <taxon>Rhizobiaceae</taxon>
        <taxon>Rhizobium/Agrobacterium group</taxon>
        <taxon>Rhizobium</taxon>
    </lineage>
</organism>
<reference evidence="4 6" key="1">
    <citation type="submission" date="2016-10" db="EMBL/GenBank/DDBJ databases">
        <authorList>
            <person name="Varghese N."/>
            <person name="Submissions S."/>
        </authorList>
    </citation>
    <scope>NUCLEOTIDE SEQUENCE [LARGE SCALE GENOMIC DNA]</scope>
    <source>
        <strain evidence="4 6">CGMCC 1.7071</strain>
    </source>
</reference>
<evidence type="ECO:0000313" key="6">
    <source>
        <dbReference type="Proteomes" id="UP000198939"/>
    </source>
</evidence>
<name>A0A1H8TMJ6_9HYPH</name>
<feature type="region of interest" description="Disordered" evidence="1">
    <location>
        <begin position="52"/>
        <end position="71"/>
    </location>
</feature>
<sequence>MQVARSTAATVSQSTLSTIFRLALILLGTLIPASLAHPCAGISDVAFTAKHGGPEPGDIQEKTGNSHHGSSNAVASALQSVVSALNEIQASVVTGPVLESALIKSRNDAISGSMPIPPYIREQLTGYATEDSMNRVRYKIGNDDSLNLAHLLEKGGFADAVTLIDVVVFREPSAAANVSAWAHELTHVDQFRDWGVHNFAVQYARNWRRVESPAYAKGDGFCNWRQSQKVGNILRAPPPGRATPIECSSGSNDE</sequence>
<evidence type="ECO:0000259" key="2">
    <source>
        <dbReference type="Pfam" id="PF13699"/>
    </source>
</evidence>
<reference evidence="5" key="2">
    <citation type="submission" date="2016-10" db="EMBL/GenBank/DDBJ databases">
        <authorList>
            <person name="Wibberg D."/>
        </authorList>
    </citation>
    <scope>NUCLEOTIDE SEQUENCE [LARGE SCALE GENOMIC DNA]</scope>
</reference>
<proteinExistence type="predicted"/>
<dbReference type="EMBL" id="FNXB01000038">
    <property type="protein sequence ID" value="SEI15472.1"/>
    <property type="molecule type" value="Genomic_DNA"/>
</dbReference>
<feature type="domain" description="eCIS core" evidence="2">
    <location>
        <begin position="119"/>
        <end position="193"/>
    </location>
</feature>
<reference evidence="3" key="3">
    <citation type="submission" date="2016-10" db="EMBL/GenBank/DDBJ databases">
        <authorList>
            <person name="de Groot N.N."/>
        </authorList>
    </citation>
    <scope>NUCLEOTIDE SEQUENCE [LARGE SCALE GENOMIC DNA]</scope>
    <source>
        <strain evidence="3">CCBAU85039</strain>
    </source>
</reference>
<dbReference type="Proteomes" id="UP000183063">
    <property type="component" value="Unassembled WGS sequence"/>
</dbReference>
<evidence type="ECO:0000313" key="3">
    <source>
        <dbReference type="EMBL" id="SEI15472.1"/>
    </source>
</evidence>
<evidence type="ECO:0000256" key="1">
    <source>
        <dbReference type="SAM" id="MobiDB-lite"/>
    </source>
</evidence>
<gene>
    <name evidence="3" type="ORF">RTCCBAU85039_5269</name>
    <name evidence="4" type="ORF">SAMN05216228_102964</name>
</gene>
<keyword evidence="6" id="KW-1185">Reference proteome</keyword>
<dbReference type="Pfam" id="PF13699">
    <property type="entry name" value="eCIS_core"/>
    <property type="match status" value="1"/>
</dbReference>
<dbReference type="RefSeq" id="WP_072379907.1">
    <property type="nucleotide sequence ID" value="NZ_FNXB01000038.1"/>
</dbReference>
<accession>A0A1H8TMJ6</accession>
<feature type="region of interest" description="Disordered" evidence="1">
    <location>
        <begin position="233"/>
        <end position="254"/>
    </location>
</feature>
<evidence type="ECO:0000313" key="4">
    <source>
        <dbReference type="EMBL" id="SEO91763.1"/>
    </source>
</evidence>
<dbReference type="EMBL" id="FOCV01000029">
    <property type="protein sequence ID" value="SEO91763.1"/>
    <property type="molecule type" value="Genomic_DNA"/>
</dbReference>
<dbReference type="OrthoDB" id="7597153at2"/>
<evidence type="ECO:0000313" key="5">
    <source>
        <dbReference type="Proteomes" id="UP000183063"/>
    </source>
</evidence>